<comment type="caution">
    <text evidence="1">The sequence shown here is derived from an EMBL/GenBank/DDBJ whole genome shotgun (WGS) entry which is preliminary data.</text>
</comment>
<sequence length="157" mass="18021">MSDVQPIRGLLTQATQSVLIVVRCLHGGRDIQGSSQRAVMLLVDTQDFLYRLKDRITRGEDKWLVESRRLAALAEVLACFSSTMQSMEHYFQPGGVGVAYYRKNLLEKMFLPRLEQYKVMFLLSMQPDSSERTVLDKKIRAMIKSWVEVESGTFPRS</sequence>
<evidence type="ECO:0000313" key="1">
    <source>
        <dbReference type="EMBL" id="KAL2863775.1"/>
    </source>
</evidence>
<reference evidence="1 2" key="1">
    <citation type="submission" date="2024-07" db="EMBL/GenBank/DDBJ databases">
        <title>Section-level genome sequencing and comparative genomics of Aspergillus sections Usti and Cavernicolus.</title>
        <authorList>
            <consortium name="Lawrence Berkeley National Laboratory"/>
            <person name="Nybo J.L."/>
            <person name="Vesth T.C."/>
            <person name="Theobald S."/>
            <person name="Frisvad J.C."/>
            <person name="Larsen T.O."/>
            <person name="Kjaerboelling I."/>
            <person name="Rothschild-Mancinelli K."/>
            <person name="Lyhne E.K."/>
            <person name="Kogle M.E."/>
            <person name="Barry K."/>
            <person name="Clum A."/>
            <person name="Na H."/>
            <person name="Ledsgaard L."/>
            <person name="Lin J."/>
            <person name="Lipzen A."/>
            <person name="Kuo A."/>
            <person name="Riley R."/>
            <person name="Mondo S."/>
            <person name="Labutti K."/>
            <person name="Haridas S."/>
            <person name="Pangalinan J."/>
            <person name="Salamov A.A."/>
            <person name="Simmons B.A."/>
            <person name="Magnuson J.K."/>
            <person name="Chen J."/>
            <person name="Drula E."/>
            <person name="Henrissat B."/>
            <person name="Wiebenga A."/>
            <person name="Lubbers R.J."/>
            <person name="Gomes A.C."/>
            <person name="Macurrencykelacurrency M.R."/>
            <person name="Stajich J."/>
            <person name="Grigoriev I.V."/>
            <person name="Mortensen U.H."/>
            <person name="De Vries R.P."/>
            <person name="Baker S.E."/>
            <person name="Andersen M.R."/>
        </authorList>
    </citation>
    <scope>NUCLEOTIDE SEQUENCE [LARGE SCALE GENOMIC DNA]</scope>
    <source>
        <strain evidence="1 2">CBS 449.75</strain>
    </source>
</reference>
<accession>A0ABR4LH01</accession>
<gene>
    <name evidence="1" type="ORF">BJX67DRAFT_234389</name>
</gene>
<keyword evidence="2" id="KW-1185">Reference proteome</keyword>
<dbReference type="EMBL" id="JBFXLQ010000047">
    <property type="protein sequence ID" value="KAL2863775.1"/>
    <property type="molecule type" value="Genomic_DNA"/>
</dbReference>
<protein>
    <submittedName>
        <fullName evidence="1">Uncharacterized protein</fullName>
    </submittedName>
</protein>
<dbReference type="GeneID" id="98141050"/>
<dbReference type="RefSeq" id="XP_070882754.1">
    <property type="nucleotide sequence ID" value="XM_071025978.1"/>
</dbReference>
<evidence type="ECO:0000313" key="2">
    <source>
        <dbReference type="Proteomes" id="UP001610432"/>
    </source>
</evidence>
<proteinExistence type="predicted"/>
<name>A0ABR4LH01_9EURO</name>
<dbReference type="Proteomes" id="UP001610432">
    <property type="component" value="Unassembled WGS sequence"/>
</dbReference>
<organism evidence="1 2">
    <name type="scientific">Aspergillus lucknowensis</name>
    <dbReference type="NCBI Taxonomy" id="176173"/>
    <lineage>
        <taxon>Eukaryota</taxon>
        <taxon>Fungi</taxon>
        <taxon>Dikarya</taxon>
        <taxon>Ascomycota</taxon>
        <taxon>Pezizomycotina</taxon>
        <taxon>Eurotiomycetes</taxon>
        <taxon>Eurotiomycetidae</taxon>
        <taxon>Eurotiales</taxon>
        <taxon>Aspergillaceae</taxon>
        <taxon>Aspergillus</taxon>
        <taxon>Aspergillus subgen. Nidulantes</taxon>
    </lineage>
</organism>